<feature type="transmembrane region" description="Helical" evidence="4">
    <location>
        <begin position="171"/>
        <end position="189"/>
    </location>
</feature>
<comment type="caution">
    <text evidence="5">The sequence shown here is derived from an EMBL/GenBank/DDBJ whole genome shotgun (WGS) entry which is preliminary data.</text>
</comment>
<keyword evidence="3" id="KW-0418">Kinase</keyword>
<evidence type="ECO:0000313" key="6">
    <source>
        <dbReference type="Proteomes" id="UP000823906"/>
    </source>
</evidence>
<reference evidence="5" key="2">
    <citation type="submission" date="2021-04" db="EMBL/GenBank/DDBJ databases">
        <authorList>
            <person name="Gilroy R."/>
        </authorList>
    </citation>
    <scope>NUCLEOTIDE SEQUENCE</scope>
    <source>
        <strain evidence="5">ChiSjej5B23-2810</strain>
    </source>
</reference>
<evidence type="ECO:0000256" key="4">
    <source>
        <dbReference type="SAM" id="Phobius"/>
    </source>
</evidence>
<name>A0A9D2P7P2_9FIRM</name>
<dbReference type="SUPFAM" id="SSF55890">
    <property type="entry name" value="Sporulation response regulatory protein Spo0B"/>
    <property type="match status" value="1"/>
</dbReference>
<evidence type="ECO:0000256" key="2">
    <source>
        <dbReference type="ARBA" id="ARBA00022679"/>
    </source>
</evidence>
<reference evidence="5" key="1">
    <citation type="journal article" date="2021" name="PeerJ">
        <title>Extensive microbial diversity within the chicken gut microbiome revealed by metagenomics and culture.</title>
        <authorList>
            <person name="Gilroy R."/>
            <person name="Ravi A."/>
            <person name="Getino M."/>
            <person name="Pursley I."/>
            <person name="Horton D.L."/>
            <person name="Alikhan N.F."/>
            <person name="Baker D."/>
            <person name="Gharbi K."/>
            <person name="Hall N."/>
            <person name="Watson M."/>
            <person name="Adriaenssens E.M."/>
            <person name="Foster-Nyarko E."/>
            <person name="Jarju S."/>
            <person name="Secka A."/>
            <person name="Antonio M."/>
            <person name="Oren A."/>
            <person name="Chaudhuri R.R."/>
            <person name="La Ragione R."/>
            <person name="Hildebrand F."/>
            <person name="Pallen M.J."/>
        </authorList>
    </citation>
    <scope>NUCLEOTIDE SEQUENCE</scope>
    <source>
        <strain evidence="5">ChiSjej5B23-2810</strain>
    </source>
</reference>
<dbReference type="EMBL" id="DWWN01000041">
    <property type="protein sequence ID" value="HJC45707.1"/>
    <property type="molecule type" value="Genomic_DNA"/>
</dbReference>
<keyword evidence="4" id="KW-0472">Membrane</keyword>
<feature type="transmembrane region" description="Helical" evidence="4">
    <location>
        <begin position="6"/>
        <end position="27"/>
    </location>
</feature>
<protein>
    <submittedName>
        <fullName evidence="5">Uncharacterized protein</fullName>
    </submittedName>
</protein>
<evidence type="ECO:0000256" key="3">
    <source>
        <dbReference type="ARBA" id="ARBA00022777"/>
    </source>
</evidence>
<dbReference type="GO" id="GO:0000155">
    <property type="term" value="F:phosphorelay sensor kinase activity"/>
    <property type="evidence" value="ECO:0007669"/>
    <property type="project" value="InterPro"/>
</dbReference>
<dbReference type="InterPro" id="IPR016120">
    <property type="entry name" value="Sig_transdc_His_kin_SpoOB"/>
</dbReference>
<feature type="transmembrane region" description="Helical" evidence="4">
    <location>
        <begin position="39"/>
        <end position="56"/>
    </location>
</feature>
<feature type="transmembrane region" description="Helical" evidence="4">
    <location>
        <begin position="201"/>
        <end position="221"/>
    </location>
</feature>
<dbReference type="Proteomes" id="UP000823906">
    <property type="component" value="Unassembled WGS sequence"/>
</dbReference>
<keyword evidence="2" id="KW-0808">Transferase</keyword>
<sequence length="335" mass="38110">MALMEGWKGIVLSAAAPLFDWITFLVFMGSFGTRRFPQSVGKGIACLCGLLVWGWYSSSGALFAAQATPFGILAAFVLFYILSCILFTGLTFLYRFFLVLLWCLGRCLYIAVLLLAFSALFDLPYPLPRVWREASAQGWFLFIYGGFELVVALALRQLLRRPDRLHLNPRQLLLYLAFPAASFVSLLAFLPMLNGRPVNQWLIGGCCIALLLANLAVLFLLRRMEQAARDRERLAALDEQFQMQSRNMEATRELYEVQRKATHDFGSQLEVLGQLLQHQEYDAARDYLKSVSDRRLEYQALVDCRHPALNALFNTRACFKTRKLCAKCQYGKLII</sequence>
<keyword evidence="4" id="KW-1133">Transmembrane helix</keyword>
<feature type="transmembrane region" description="Helical" evidence="4">
    <location>
        <begin position="97"/>
        <end position="119"/>
    </location>
</feature>
<feature type="transmembrane region" description="Helical" evidence="4">
    <location>
        <begin position="139"/>
        <end position="159"/>
    </location>
</feature>
<feature type="transmembrane region" description="Helical" evidence="4">
    <location>
        <begin position="68"/>
        <end position="90"/>
    </location>
</feature>
<keyword evidence="1" id="KW-0597">Phosphoprotein</keyword>
<accession>A0A9D2P7P2</accession>
<proteinExistence type="predicted"/>
<organism evidence="5 6">
    <name type="scientific">Candidatus Faecalibacterium faecigallinarum</name>
    <dbReference type="NCBI Taxonomy" id="2838577"/>
    <lineage>
        <taxon>Bacteria</taxon>
        <taxon>Bacillati</taxon>
        <taxon>Bacillota</taxon>
        <taxon>Clostridia</taxon>
        <taxon>Eubacteriales</taxon>
        <taxon>Oscillospiraceae</taxon>
        <taxon>Faecalibacterium</taxon>
    </lineage>
</organism>
<keyword evidence="4" id="KW-0812">Transmembrane</keyword>
<gene>
    <name evidence="5" type="ORF">H9703_06190</name>
</gene>
<dbReference type="AlphaFoldDB" id="A0A9D2P7P2"/>
<evidence type="ECO:0000313" key="5">
    <source>
        <dbReference type="EMBL" id="HJC45707.1"/>
    </source>
</evidence>
<evidence type="ECO:0000256" key="1">
    <source>
        <dbReference type="ARBA" id="ARBA00022553"/>
    </source>
</evidence>